<organism evidence="2">
    <name type="scientific">Clostridium symbiosum</name>
    <name type="common">Bacteroides symbiosus</name>
    <dbReference type="NCBI Taxonomy" id="1512"/>
    <lineage>
        <taxon>Bacteria</taxon>
        <taxon>Bacillati</taxon>
        <taxon>Bacillota</taxon>
        <taxon>Clostridia</taxon>
        <taxon>Lachnospirales</taxon>
        <taxon>Lachnospiraceae</taxon>
        <taxon>Otoolea</taxon>
    </lineage>
</organism>
<sequence length="280" mass="32714">MNVNNSSLGILQEKELELLELFHHICISNNLRYYLIGGTLLGAVRHKGFIPWDDDVDVAMPRKDYEKFLKVSDKELNSQFGIISIYNNNKCRQNLTKLCNFSLAVIDHSTVKKQKQYVWIDIIPLDGLPDNKIAKCIHMTRLFYSRMWTQLTQFNYAVDIKRKRKFPMNIAIVIGKILFGNRKMNYRKALLKFEKLLKQYSFDDCNIVTNYVASIGFRETFPKAWLGKGKKILFEGKQFVGPECEKSVLQNIYGNYMELPPIEERIGHNLEIIYEDIINV</sequence>
<name>A0A6N3ALV3_CLOSY</name>
<dbReference type="PANTHER" id="PTHR43404">
    <property type="entry name" value="LIPOPOLYSACCHARIDE CHOLINEPHOSPHOTRANSFERASE LICD"/>
    <property type="match status" value="1"/>
</dbReference>
<dbReference type="EMBL" id="CACRUA010000009">
    <property type="protein sequence ID" value="VYT93489.1"/>
    <property type="molecule type" value="Genomic_DNA"/>
</dbReference>
<evidence type="ECO:0000259" key="1">
    <source>
        <dbReference type="Pfam" id="PF04991"/>
    </source>
</evidence>
<gene>
    <name evidence="2" type="ORF">CSLFYP84_00952</name>
</gene>
<dbReference type="PANTHER" id="PTHR43404:SF2">
    <property type="entry name" value="LIPOPOLYSACCHARIDE CHOLINEPHOSPHOTRANSFERASE LICD"/>
    <property type="match status" value="1"/>
</dbReference>
<reference evidence="2" key="1">
    <citation type="submission" date="2019-11" db="EMBL/GenBank/DDBJ databases">
        <authorList>
            <person name="Feng L."/>
        </authorList>
    </citation>
    <scope>NUCLEOTIDE SEQUENCE</scope>
    <source>
        <strain evidence="2">CsymbiosumLFYP84</strain>
    </source>
</reference>
<dbReference type="Pfam" id="PF04991">
    <property type="entry name" value="LicD"/>
    <property type="match status" value="1"/>
</dbReference>
<dbReference type="AlphaFoldDB" id="A0A6N3ALV3"/>
<dbReference type="InterPro" id="IPR007074">
    <property type="entry name" value="LicD/FKTN/FKRP_NTP_transf"/>
</dbReference>
<proteinExistence type="predicted"/>
<feature type="domain" description="LicD/FKTN/FKRP nucleotidyltransferase" evidence="1">
    <location>
        <begin position="26"/>
        <end position="254"/>
    </location>
</feature>
<evidence type="ECO:0000313" key="2">
    <source>
        <dbReference type="EMBL" id="VYT93489.1"/>
    </source>
</evidence>
<dbReference type="GO" id="GO:0009100">
    <property type="term" value="P:glycoprotein metabolic process"/>
    <property type="evidence" value="ECO:0007669"/>
    <property type="project" value="UniProtKB-ARBA"/>
</dbReference>
<dbReference type="InterPro" id="IPR052942">
    <property type="entry name" value="LPS_cholinephosphotransferase"/>
</dbReference>
<protein>
    <submittedName>
        <fullName evidence="2">LicD family protein</fullName>
    </submittedName>
</protein>
<accession>A0A6N3ALV3</accession>
<dbReference type="RefSeq" id="WP_156684412.1">
    <property type="nucleotide sequence ID" value="NZ_CACRUA010000009.1"/>
</dbReference>